<dbReference type="RefSeq" id="WP_013496295.1">
    <property type="nucleotide sequence ID" value="NC_014831.1"/>
</dbReference>
<dbReference type="STRING" id="644966.Tmar_1906"/>
<dbReference type="PANTHER" id="PTHR43383:SF2">
    <property type="entry name" value="AMIDOHYDROLASE 2 FAMILY PROTEIN"/>
    <property type="match status" value="1"/>
</dbReference>
<dbReference type="Pfam" id="PF04909">
    <property type="entry name" value="Amidohydro_2"/>
    <property type="match status" value="1"/>
</dbReference>
<dbReference type="KEGG" id="tmr:Tmar_1906"/>
<sequence>MLSRDLAEIPVVDGHCHFFDMELQERDPSGVLCLSLHDPPEEQRRSTLWFLRTTRLLAEYLEVDPDAEPEQVWTFRMERAGRGYRAYVADLFAHARIRGLVVDTGYRPAAVEPEAFRTFAPCPVMYLFRIESVLDELLRRRPAWDVVEAEFHRALDDAGRQPGFAGLKSIIGYRTGVAVDPTVTRERAREAYAAGDEKPVRDYFFLVAAEEAARLDVPLQVHTGFGESNNRVVNNNPVLLKEVLESGKARRTRLVLLHAGYPYAFEAGYMAHCYPNVYCEFSELIPFAQAPARMALMELLALAPLNKVMYGSDGYILPELHWSGALGGREELAGALEELVRRRFLSASQAIVWAEAVLHRTAAGLYGVQVEEGGALG</sequence>
<reference evidence="3" key="2">
    <citation type="journal article" date="2010" name="Stand. Genomic Sci.">
        <title>Complete genome sequence of Thermaerobacter marianensis type strain (7p75aT).</title>
        <authorList>
            <person name="Han C."/>
            <person name="Gu W."/>
            <person name="Zhang X."/>
            <person name="Lapidus A."/>
            <person name="Nolan M."/>
            <person name="Copeland A."/>
            <person name="Lucas S."/>
            <person name="Glavina Del Rio T."/>
            <person name="Tice H."/>
            <person name="Cheng J."/>
            <person name="Tapia R."/>
            <person name="Goodwin L."/>
            <person name="Pitluck S."/>
            <person name="Pagani I."/>
            <person name="Ivanova N."/>
            <person name="Mavromatis K."/>
            <person name="Mikhailova N."/>
            <person name="Pati A."/>
            <person name="Chen A."/>
            <person name="Palaniappan K."/>
            <person name="Land M."/>
            <person name="Hauser L."/>
            <person name="Chang Y."/>
            <person name="Jeffries C."/>
            <person name="Schneider S."/>
            <person name="Rohde M."/>
            <person name="Goker M."/>
            <person name="Pukall R."/>
            <person name="Woyke T."/>
            <person name="Bristow J."/>
            <person name="Eisen J."/>
            <person name="Markowitz V."/>
            <person name="Hugenholtz P."/>
            <person name="Kyrpides N."/>
            <person name="Klenk H."/>
            <person name="Detter J."/>
        </authorList>
    </citation>
    <scope>NUCLEOTIDE SEQUENCE [LARGE SCALE GENOMIC DNA]</scope>
    <source>
        <strain evidence="3">ATCC 700841 / DSM 12885 / JCM 10246 / 7p75a</strain>
    </source>
</reference>
<dbReference type="HOGENOM" id="CLU_017290_4_0_9"/>
<reference evidence="2 3" key="1">
    <citation type="journal article" date="2010" name="Stand. Genomic Sci.">
        <title>Complete genome sequence of Thermaerobacter marianensis type strain (7p75a).</title>
        <authorList>
            <person name="Han C."/>
            <person name="Gu W."/>
            <person name="Zhang X."/>
            <person name="Lapidus A."/>
            <person name="Nolan M."/>
            <person name="Copeland A."/>
            <person name="Lucas S."/>
            <person name="Del Rio T.G."/>
            <person name="Tice H."/>
            <person name="Cheng J.F."/>
            <person name="Tapia R."/>
            <person name="Goodwin L."/>
            <person name="Pitluck S."/>
            <person name="Pagani I."/>
            <person name="Ivanova N."/>
            <person name="Mavromatis K."/>
            <person name="Mikhailova N."/>
            <person name="Pati A."/>
            <person name="Chen A."/>
            <person name="Palaniappan K."/>
            <person name="Land M."/>
            <person name="Hauser L."/>
            <person name="Chang Y.J."/>
            <person name="Jeffries C.D."/>
            <person name="Schneider S."/>
            <person name="Rohde M."/>
            <person name="Goker M."/>
            <person name="Pukall R."/>
            <person name="Woyke T."/>
            <person name="Bristow J."/>
            <person name="Eisen J.A."/>
            <person name="Markowitz V."/>
            <person name="Hugenholtz P."/>
            <person name="Kyrpides N.C."/>
            <person name="Klenk H.P."/>
            <person name="Detter J.C."/>
        </authorList>
    </citation>
    <scope>NUCLEOTIDE SEQUENCE [LARGE SCALE GENOMIC DNA]</scope>
    <source>
        <strain evidence="3">ATCC 700841 / DSM 12885 / JCM 10246 / 7p75a</strain>
    </source>
</reference>
<dbReference type="InterPro" id="IPR032466">
    <property type="entry name" value="Metal_Hydrolase"/>
</dbReference>
<proteinExistence type="predicted"/>
<evidence type="ECO:0000313" key="2">
    <source>
        <dbReference type="EMBL" id="ADU51994.1"/>
    </source>
</evidence>
<accession>E6SIQ0</accession>
<gene>
    <name evidence="2" type="ordered locus">Tmar_1906</name>
</gene>
<dbReference type="PANTHER" id="PTHR43383">
    <property type="entry name" value="NODULIN 6"/>
    <property type="match status" value="1"/>
</dbReference>
<name>E6SIQ0_THEM7</name>
<dbReference type="SUPFAM" id="SSF51556">
    <property type="entry name" value="Metallo-dependent hydrolases"/>
    <property type="match status" value="1"/>
</dbReference>
<dbReference type="OrthoDB" id="8244441at2"/>
<organism evidence="2 3">
    <name type="scientific">Thermaerobacter marianensis (strain ATCC 700841 / DSM 12885 / JCM 10246 / 7p75a)</name>
    <dbReference type="NCBI Taxonomy" id="644966"/>
    <lineage>
        <taxon>Bacteria</taxon>
        <taxon>Bacillati</taxon>
        <taxon>Bacillota</taxon>
        <taxon>Clostridia</taxon>
        <taxon>Eubacteriales</taxon>
        <taxon>Clostridiales Family XVII. Incertae Sedis</taxon>
        <taxon>Thermaerobacter</taxon>
    </lineage>
</organism>
<dbReference type="Gene3D" id="3.20.20.140">
    <property type="entry name" value="Metal-dependent hydrolases"/>
    <property type="match status" value="1"/>
</dbReference>
<dbReference type="Proteomes" id="UP000008915">
    <property type="component" value="Chromosome"/>
</dbReference>
<dbReference type="EMBL" id="CP002344">
    <property type="protein sequence ID" value="ADU51994.1"/>
    <property type="molecule type" value="Genomic_DNA"/>
</dbReference>
<protein>
    <submittedName>
        <fullName evidence="2">Amidohydrolase 2</fullName>
    </submittedName>
</protein>
<dbReference type="InterPro" id="IPR006680">
    <property type="entry name" value="Amidohydro-rel"/>
</dbReference>
<evidence type="ECO:0000313" key="3">
    <source>
        <dbReference type="Proteomes" id="UP000008915"/>
    </source>
</evidence>
<dbReference type="eggNOG" id="COG2159">
    <property type="taxonomic scope" value="Bacteria"/>
</dbReference>
<evidence type="ECO:0000259" key="1">
    <source>
        <dbReference type="Pfam" id="PF04909"/>
    </source>
</evidence>
<dbReference type="AlphaFoldDB" id="E6SIQ0"/>
<feature type="domain" description="Amidohydrolase-related" evidence="1">
    <location>
        <begin position="12"/>
        <end position="367"/>
    </location>
</feature>
<dbReference type="GO" id="GO:0016787">
    <property type="term" value="F:hydrolase activity"/>
    <property type="evidence" value="ECO:0007669"/>
    <property type="project" value="InterPro"/>
</dbReference>
<keyword evidence="3" id="KW-1185">Reference proteome</keyword>